<gene>
    <name evidence="1" type="ORF">D0Z07_5990</name>
</gene>
<dbReference type="Proteomes" id="UP000785200">
    <property type="component" value="Unassembled WGS sequence"/>
</dbReference>
<evidence type="ECO:0000313" key="1">
    <source>
        <dbReference type="EMBL" id="KAG0647942.1"/>
    </source>
</evidence>
<reference evidence="1" key="1">
    <citation type="submission" date="2019-07" db="EMBL/GenBank/DDBJ databases">
        <title>Hyphodiscus hymeniophilus genome sequencing and assembly.</title>
        <authorList>
            <person name="Kramer G."/>
            <person name="Nodwell J."/>
        </authorList>
    </citation>
    <scope>NUCLEOTIDE SEQUENCE</scope>
    <source>
        <strain evidence="1">ATCC 34498</strain>
    </source>
</reference>
<comment type="caution">
    <text evidence="1">The sequence shown here is derived from an EMBL/GenBank/DDBJ whole genome shotgun (WGS) entry which is preliminary data.</text>
</comment>
<dbReference type="InterPro" id="IPR036047">
    <property type="entry name" value="F-box-like_dom_sf"/>
</dbReference>
<organism evidence="1 2">
    <name type="scientific">Hyphodiscus hymeniophilus</name>
    <dbReference type="NCBI Taxonomy" id="353542"/>
    <lineage>
        <taxon>Eukaryota</taxon>
        <taxon>Fungi</taxon>
        <taxon>Dikarya</taxon>
        <taxon>Ascomycota</taxon>
        <taxon>Pezizomycotina</taxon>
        <taxon>Leotiomycetes</taxon>
        <taxon>Helotiales</taxon>
        <taxon>Hyphodiscaceae</taxon>
        <taxon>Hyphodiscus</taxon>
    </lineage>
</organism>
<evidence type="ECO:0008006" key="3">
    <source>
        <dbReference type="Google" id="ProtNLM"/>
    </source>
</evidence>
<proteinExistence type="predicted"/>
<dbReference type="AlphaFoldDB" id="A0A9P6VHC4"/>
<keyword evidence="2" id="KW-1185">Reference proteome</keyword>
<accession>A0A9P6VHC4</accession>
<evidence type="ECO:0000313" key="2">
    <source>
        <dbReference type="Proteomes" id="UP000785200"/>
    </source>
</evidence>
<name>A0A9P6VHC4_9HELO</name>
<dbReference type="EMBL" id="VNKQ01000011">
    <property type="protein sequence ID" value="KAG0647942.1"/>
    <property type="molecule type" value="Genomic_DNA"/>
</dbReference>
<protein>
    <recommendedName>
        <fullName evidence="3">F-box domain-containing protein</fullName>
    </recommendedName>
</protein>
<sequence>MGSFLSIIVIFGLFQKPKRLSTSLNTSPFRLLPNEIILQIGAFLPPSAGANFALTCLRIYCLSTNSCHFMNDDDKLESLELLERDLPDHIVCQTCIKLHSIKKAHKYVQNRWMGNSPLPACRVELKWRRVDFHLHKDFSLVLFQMAMKLNQQGRDISRILGFLSSKSRRYLPDGYVEQYSSLARVVDNRLLLRDQRVRKVPTSQRDYLPRDVTFWICPHFWVSSQDKLDKLDRWGSQLEKPDPFGPEVCHSGPGLMRCLFCYTDFRIDFKSFGDSGNAVCVTTWKDLGSSRPLLNEKWQSHISNPIARDRVEFERGTICSAFECGDFRLFKFDKVLGHTDWIKLLNRNPYSWSPFL</sequence>
<dbReference type="SUPFAM" id="SSF81383">
    <property type="entry name" value="F-box domain"/>
    <property type="match status" value="1"/>
</dbReference>
<dbReference type="OrthoDB" id="3766406at2759"/>